<dbReference type="PANTHER" id="PTHR16299:SF2">
    <property type="entry name" value="CENTROSOMAL PROTEIN KIZUNA"/>
    <property type="match status" value="1"/>
</dbReference>
<evidence type="ECO:0000256" key="2">
    <source>
        <dbReference type="ARBA" id="ARBA00004300"/>
    </source>
</evidence>
<dbReference type="Ensembl" id="ENSGACT00000068957.1">
    <property type="protein sequence ID" value="ENSGACP00000065584.1"/>
    <property type="gene ID" value="ENSGACG00000033973.1"/>
</dbReference>
<evidence type="ECO:0000256" key="4">
    <source>
        <dbReference type="ARBA" id="ARBA00013872"/>
    </source>
</evidence>
<dbReference type="GeneTree" id="ENSGT00390000010121"/>
<dbReference type="PANTHER" id="PTHR16299">
    <property type="entry name" value="CENTROSOMAL PROTEIN KIZUNA"/>
    <property type="match status" value="1"/>
</dbReference>
<evidence type="ECO:0000313" key="11">
    <source>
        <dbReference type="Ensembl" id="ENSGACP00000065584.1"/>
    </source>
</evidence>
<keyword evidence="6" id="KW-0206">Cytoskeleton</keyword>
<proteinExistence type="inferred from homology"/>
<evidence type="ECO:0000256" key="5">
    <source>
        <dbReference type="ARBA" id="ARBA00022490"/>
    </source>
</evidence>
<feature type="region of interest" description="Disordered" evidence="10">
    <location>
        <begin position="579"/>
        <end position="637"/>
    </location>
</feature>
<feature type="region of interest" description="Disordered" evidence="10">
    <location>
        <begin position="156"/>
        <end position="420"/>
    </location>
</feature>
<evidence type="ECO:0000313" key="12">
    <source>
        <dbReference type="Proteomes" id="UP000007635"/>
    </source>
</evidence>
<feature type="compositionally biased region" description="Polar residues" evidence="10">
    <location>
        <begin position="156"/>
        <end position="170"/>
    </location>
</feature>
<name>A0AAQ4RPI0_GASAC</name>
<dbReference type="InterPro" id="IPR026742">
    <property type="entry name" value="Centrosomal_kizuma"/>
</dbReference>
<evidence type="ECO:0000256" key="1">
    <source>
        <dbReference type="ARBA" id="ARBA00004120"/>
    </source>
</evidence>
<keyword evidence="7" id="KW-0966">Cell projection</keyword>
<feature type="compositionally biased region" description="Polar residues" evidence="10">
    <location>
        <begin position="394"/>
        <end position="420"/>
    </location>
</feature>
<evidence type="ECO:0000256" key="3">
    <source>
        <dbReference type="ARBA" id="ARBA00010767"/>
    </source>
</evidence>
<feature type="compositionally biased region" description="Polar residues" evidence="10">
    <location>
        <begin position="337"/>
        <end position="360"/>
    </location>
</feature>
<evidence type="ECO:0000256" key="8">
    <source>
        <dbReference type="ARBA" id="ARBA00024919"/>
    </source>
</evidence>
<comment type="subcellular location">
    <subcellularLocation>
        <location evidence="1">Cytoplasm</location>
        <location evidence="1">Cytoskeleton</location>
        <location evidence="1">Cilium basal body</location>
    </subcellularLocation>
    <subcellularLocation>
        <location evidence="2">Cytoplasm</location>
        <location evidence="2">Cytoskeleton</location>
        <location evidence="2">Microtubule organizing center</location>
        <location evidence="2">Centrosome</location>
    </subcellularLocation>
</comment>
<keyword evidence="5" id="KW-0963">Cytoplasm</keyword>
<comment type="function">
    <text evidence="8">Centrosomal protein required for establishing a robust mitotic centrosome architecture that can endure the forces that converge on the centrosomes during spindle formation. Required for stabilizing the expanded pericentriolar material around the centriole.</text>
</comment>
<feature type="compositionally biased region" description="Basic and acidic residues" evidence="10">
    <location>
        <begin position="284"/>
        <end position="300"/>
    </location>
</feature>
<reference evidence="11 12" key="1">
    <citation type="journal article" date="2021" name="G3 (Bethesda)">
        <title>Improved contiguity of the threespine stickleback genome using long-read sequencing.</title>
        <authorList>
            <person name="Nath S."/>
            <person name="Shaw D.E."/>
            <person name="White M.A."/>
        </authorList>
    </citation>
    <scope>NUCLEOTIDE SEQUENCE [LARGE SCALE GENOMIC DNA]</scope>
    <source>
        <strain evidence="11 12">Lake Benthic</strain>
    </source>
</reference>
<dbReference type="GO" id="GO:0007051">
    <property type="term" value="P:spindle organization"/>
    <property type="evidence" value="ECO:0007669"/>
    <property type="project" value="InterPro"/>
</dbReference>
<evidence type="ECO:0000256" key="6">
    <source>
        <dbReference type="ARBA" id="ARBA00023212"/>
    </source>
</evidence>
<reference evidence="11" key="3">
    <citation type="submission" date="2025-09" db="UniProtKB">
        <authorList>
            <consortium name="Ensembl"/>
        </authorList>
    </citation>
    <scope>IDENTIFICATION</scope>
</reference>
<feature type="compositionally biased region" description="Basic and acidic residues" evidence="10">
    <location>
        <begin position="183"/>
        <end position="200"/>
    </location>
</feature>
<dbReference type="GO" id="GO:0005813">
    <property type="term" value="C:centrosome"/>
    <property type="evidence" value="ECO:0007669"/>
    <property type="project" value="UniProtKB-SubCell"/>
</dbReference>
<dbReference type="Proteomes" id="UP000007635">
    <property type="component" value="Chromosome XV"/>
</dbReference>
<dbReference type="AlphaFoldDB" id="A0AAQ4RPI0"/>
<feature type="region of interest" description="Disordered" evidence="10">
    <location>
        <begin position="118"/>
        <end position="143"/>
    </location>
</feature>
<evidence type="ECO:0000256" key="10">
    <source>
        <dbReference type="SAM" id="MobiDB-lite"/>
    </source>
</evidence>
<accession>A0AAQ4RPI0</accession>
<evidence type="ECO:0000256" key="9">
    <source>
        <dbReference type="ARBA" id="ARBA00031153"/>
    </source>
</evidence>
<reference evidence="11" key="2">
    <citation type="submission" date="2025-08" db="UniProtKB">
        <authorList>
            <consortium name="Ensembl"/>
        </authorList>
    </citation>
    <scope>IDENTIFICATION</scope>
</reference>
<keyword evidence="12" id="KW-1185">Reference proteome</keyword>
<sequence length="751" mass="82350">MALGADKYYEKITSIQQNMHKRERRRLELERELFAFSRSDNRISQIKRSRLHSYLKEICDRGARAKMRNLELLRDVESIEISMKEYSRDHCPLQQQKADVLKKISRFTEAKKNVTKGLNADKDEATSGQFQDSPLSRPAGDFTKPPVVIFMGHQTSRGSDAEAGTTSVHSHQALRRSPNRSMHSRERLPSGLLKDFRVGAEDAAGSRAHLSDDISGSDDSPDGCNLSDKHERTTAASLPSVPSICASTGAPGRAPFGSDGEQEGSPPVTLARPEKSPSPGSVRPKAERSPAEHSDSREVTHQPPVMEGGEPGRGHFMPPTAFGTGARDVPGRRESVGTLSSGVPLSESPVSDLSISLTQSELEEDPPEGVAPETSATPSGASDDHNRRRRPESPLQSDSSEHTPQLNRESSAPAGTSESLSQEGFFRLLDNIEGRLGGERTGVYAEASIGGRQLNRIISLCNRGAALNDEDLEACGAVVLHGLQRLSWSTAKGCLLPEDLVGAQQSSTEPREISASLPPDAARLWDRWFKHALLLKERRVLSTERLVQLFTPLLLERHATYSHQAKVLLRTLVSRSSEECPSAGDESDLSSSCGPPPLLADGEVKPGRPARKQHIQELQSSEEDSQDESPVESVPIRGKRRPTQKLILYKPKLSGATRMIATRRSKRPCVPNLSTQTTRTLMASVTDIFLQMFFFSFFFLLKGTTLFSRTVSAGWPCSNSTPDHYFSGLHCKSYARCIVKTNNRVDSSHAG</sequence>
<protein>
    <recommendedName>
        <fullName evidence="4">Centrosomal protein kizuna</fullName>
    </recommendedName>
    <alternativeName>
        <fullName evidence="9">Polo-like kinase 1 substrate 1</fullName>
    </alternativeName>
</protein>
<comment type="similarity">
    <text evidence="3">Belongs to the kizuna family.</text>
</comment>
<feature type="compositionally biased region" description="Acidic residues" evidence="10">
    <location>
        <begin position="620"/>
        <end position="630"/>
    </location>
</feature>
<organism evidence="11 12">
    <name type="scientific">Gasterosteus aculeatus aculeatus</name>
    <name type="common">three-spined stickleback</name>
    <dbReference type="NCBI Taxonomy" id="481459"/>
    <lineage>
        <taxon>Eukaryota</taxon>
        <taxon>Metazoa</taxon>
        <taxon>Chordata</taxon>
        <taxon>Craniata</taxon>
        <taxon>Vertebrata</taxon>
        <taxon>Euteleostomi</taxon>
        <taxon>Actinopterygii</taxon>
        <taxon>Neopterygii</taxon>
        <taxon>Teleostei</taxon>
        <taxon>Neoteleostei</taxon>
        <taxon>Acanthomorphata</taxon>
        <taxon>Eupercaria</taxon>
        <taxon>Perciformes</taxon>
        <taxon>Cottioidei</taxon>
        <taxon>Gasterosteales</taxon>
        <taxon>Gasterosteidae</taxon>
        <taxon>Gasterosteus</taxon>
    </lineage>
</organism>
<evidence type="ECO:0000256" key="7">
    <source>
        <dbReference type="ARBA" id="ARBA00023273"/>
    </source>
</evidence>